<protein>
    <recommendedName>
        <fullName evidence="4">Ankyrin repeat protein</fullName>
    </recommendedName>
</protein>
<comment type="caution">
    <text evidence="2">The sequence shown here is derived from an EMBL/GenBank/DDBJ whole genome shotgun (WGS) entry which is preliminary data.</text>
</comment>
<dbReference type="Pfam" id="PF00023">
    <property type="entry name" value="Ank"/>
    <property type="match status" value="1"/>
</dbReference>
<dbReference type="PRINTS" id="PR01415">
    <property type="entry name" value="ANKYRIN"/>
</dbReference>
<dbReference type="Gene3D" id="1.25.40.20">
    <property type="entry name" value="Ankyrin repeat-containing domain"/>
    <property type="match status" value="1"/>
</dbReference>
<sequence>MSDDGATPRELLLESCRRNNAALLADVLERVSGASGNKEEEVARLLNTATDGVGRFCLHVAAGCGSYEVLDTLLDQEGLEVDPVDRLDADIPLHKAVRFVNSLSKEEWEAGASLVELLLDAGADPRIRNKAKLKPCELVDPRNTELRATLQKAEFAMLAGDDVIGRDGEDEQGPTGSASDSE</sequence>
<name>A0A8H3F132_9LECA</name>
<dbReference type="InterPro" id="IPR036770">
    <property type="entry name" value="Ankyrin_rpt-contain_sf"/>
</dbReference>
<accession>A0A8H3F132</accession>
<dbReference type="OrthoDB" id="9995210at2759"/>
<proteinExistence type="predicted"/>
<reference evidence="2" key="1">
    <citation type="submission" date="2021-03" db="EMBL/GenBank/DDBJ databases">
        <authorList>
            <person name="Tagirdzhanova G."/>
        </authorList>
    </citation>
    <scope>NUCLEOTIDE SEQUENCE</scope>
</reference>
<organism evidence="2 3">
    <name type="scientific">Imshaugia aleurites</name>
    <dbReference type="NCBI Taxonomy" id="172621"/>
    <lineage>
        <taxon>Eukaryota</taxon>
        <taxon>Fungi</taxon>
        <taxon>Dikarya</taxon>
        <taxon>Ascomycota</taxon>
        <taxon>Pezizomycotina</taxon>
        <taxon>Lecanoromycetes</taxon>
        <taxon>OSLEUM clade</taxon>
        <taxon>Lecanoromycetidae</taxon>
        <taxon>Lecanorales</taxon>
        <taxon>Lecanorineae</taxon>
        <taxon>Parmeliaceae</taxon>
        <taxon>Imshaugia</taxon>
    </lineage>
</organism>
<evidence type="ECO:0000313" key="3">
    <source>
        <dbReference type="Proteomes" id="UP000664534"/>
    </source>
</evidence>
<dbReference type="AlphaFoldDB" id="A0A8H3F132"/>
<gene>
    <name evidence="2" type="ORF">IMSHALPRED_002995</name>
</gene>
<dbReference type="Proteomes" id="UP000664534">
    <property type="component" value="Unassembled WGS sequence"/>
</dbReference>
<evidence type="ECO:0000313" key="2">
    <source>
        <dbReference type="EMBL" id="CAF9916159.1"/>
    </source>
</evidence>
<dbReference type="InterPro" id="IPR002110">
    <property type="entry name" value="Ankyrin_rpt"/>
</dbReference>
<dbReference type="SUPFAM" id="SSF48403">
    <property type="entry name" value="Ankyrin repeat"/>
    <property type="match status" value="1"/>
</dbReference>
<evidence type="ECO:0008006" key="4">
    <source>
        <dbReference type="Google" id="ProtNLM"/>
    </source>
</evidence>
<dbReference type="EMBL" id="CAJPDT010000016">
    <property type="protein sequence ID" value="CAF9916159.1"/>
    <property type="molecule type" value="Genomic_DNA"/>
</dbReference>
<keyword evidence="3" id="KW-1185">Reference proteome</keyword>
<evidence type="ECO:0000256" key="1">
    <source>
        <dbReference type="SAM" id="MobiDB-lite"/>
    </source>
</evidence>
<feature type="region of interest" description="Disordered" evidence="1">
    <location>
        <begin position="161"/>
        <end position="182"/>
    </location>
</feature>